<dbReference type="AlphaFoldDB" id="A0A0A9HFU3"/>
<protein>
    <submittedName>
        <fullName evidence="1">Uncharacterized protein</fullName>
    </submittedName>
</protein>
<reference evidence="1" key="2">
    <citation type="journal article" date="2015" name="Data Brief">
        <title>Shoot transcriptome of the giant reed, Arundo donax.</title>
        <authorList>
            <person name="Barrero R.A."/>
            <person name="Guerrero F.D."/>
            <person name="Moolhuijzen P."/>
            <person name="Goolsby J.A."/>
            <person name="Tidwell J."/>
            <person name="Bellgard S.E."/>
            <person name="Bellgard M.I."/>
        </authorList>
    </citation>
    <scope>NUCLEOTIDE SEQUENCE</scope>
    <source>
        <tissue evidence="1">Shoot tissue taken approximately 20 cm above the soil surface</tissue>
    </source>
</reference>
<name>A0A0A9HFU3_ARUDO</name>
<accession>A0A0A9HFU3</accession>
<evidence type="ECO:0000313" key="1">
    <source>
        <dbReference type="EMBL" id="JAE34664.1"/>
    </source>
</evidence>
<organism evidence="1">
    <name type="scientific">Arundo donax</name>
    <name type="common">Giant reed</name>
    <name type="synonym">Donax arundinaceus</name>
    <dbReference type="NCBI Taxonomy" id="35708"/>
    <lineage>
        <taxon>Eukaryota</taxon>
        <taxon>Viridiplantae</taxon>
        <taxon>Streptophyta</taxon>
        <taxon>Embryophyta</taxon>
        <taxon>Tracheophyta</taxon>
        <taxon>Spermatophyta</taxon>
        <taxon>Magnoliopsida</taxon>
        <taxon>Liliopsida</taxon>
        <taxon>Poales</taxon>
        <taxon>Poaceae</taxon>
        <taxon>PACMAD clade</taxon>
        <taxon>Arundinoideae</taxon>
        <taxon>Arundineae</taxon>
        <taxon>Arundo</taxon>
    </lineage>
</organism>
<reference evidence="1" key="1">
    <citation type="submission" date="2014-09" db="EMBL/GenBank/DDBJ databases">
        <authorList>
            <person name="Magalhaes I.L.F."/>
            <person name="Oliveira U."/>
            <person name="Santos F.R."/>
            <person name="Vidigal T.H.D.A."/>
            <person name="Brescovit A.D."/>
            <person name="Santos A.J."/>
        </authorList>
    </citation>
    <scope>NUCLEOTIDE SEQUENCE</scope>
    <source>
        <tissue evidence="1">Shoot tissue taken approximately 20 cm above the soil surface</tissue>
    </source>
</reference>
<dbReference type="EMBL" id="GBRH01163232">
    <property type="protein sequence ID" value="JAE34664.1"/>
    <property type="molecule type" value="Transcribed_RNA"/>
</dbReference>
<sequence>MVHSQFFRTITKKRKKS</sequence>
<proteinExistence type="predicted"/>